<dbReference type="Gene3D" id="3.90.550.10">
    <property type="entry name" value="Spore Coat Polysaccharide Biosynthesis Protein SpsA, Chain A"/>
    <property type="match status" value="1"/>
</dbReference>
<dbReference type="Proteomes" id="UP001145145">
    <property type="component" value="Unassembled WGS sequence"/>
</dbReference>
<dbReference type="PANTHER" id="PTHR22916:SF3">
    <property type="entry name" value="UDP-GLCNAC:BETAGAL BETA-1,3-N-ACETYLGLUCOSAMINYLTRANSFERASE-LIKE PROTEIN 1"/>
    <property type="match status" value="1"/>
</dbReference>
<dbReference type="AlphaFoldDB" id="A0A9W6C6L9"/>
<dbReference type="InterPro" id="IPR001173">
    <property type="entry name" value="Glyco_trans_2-like"/>
</dbReference>
<dbReference type="SUPFAM" id="SSF53448">
    <property type="entry name" value="Nucleotide-diphospho-sugar transferases"/>
    <property type="match status" value="1"/>
</dbReference>
<reference evidence="2 3" key="1">
    <citation type="journal article" date="2023" name="Int. J. Syst. Evol. Microbiol.">
        <title>Sellimonas catena sp. nov., isolated from human faeces.</title>
        <authorList>
            <person name="Hisatomi A."/>
            <person name="Ohkuma M."/>
            <person name="Sakamoto M."/>
        </authorList>
    </citation>
    <scope>NUCLEOTIDE SEQUENCE [LARGE SCALE GENOMIC DNA]</scope>
    <source>
        <strain evidence="2 3">12EGH17</strain>
    </source>
</reference>
<evidence type="ECO:0000313" key="3">
    <source>
        <dbReference type="Proteomes" id="UP001145145"/>
    </source>
</evidence>
<dbReference type="Pfam" id="PF00535">
    <property type="entry name" value="Glycos_transf_2"/>
    <property type="match status" value="1"/>
</dbReference>
<dbReference type="RefSeq" id="WP_281874123.1">
    <property type="nucleotide sequence ID" value="NZ_BSBO01000048.1"/>
</dbReference>
<gene>
    <name evidence="2" type="ORF">Selli1_33000</name>
</gene>
<accession>A0A9W6C6L9</accession>
<dbReference type="GO" id="GO:0016758">
    <property type="term" value="F:hexosyltransferase activity"/>
    <property type="evidence" value="ECO:0007669"/>
    <property type="project" value="UniProtKB-ARBA"/>
</dbReference>
<organism evidence="2 3">
    <name type="scientific">Sellimonas catena</name>
    <dbReference type="NCBI Taxonomy" id="2994035"/>
    <lineage>
        <taxon>Bacteria</taxon>
        <taxon>Bacillati</taxon>
        <taxon>Bacillota</taxon>
        <taxon>Clostridia</taxon>
        <taxon>Lachnospirales</taxon>
        <taxon>Lachnospiraceae</taxon>
        <taxon>Sellimonas</taxon>
    </lineage>
</organism>
<dbReference type="PANTHER" id="PTHR22916">
    <property type="entry name" value="GLYCOSYLTRANSFERASE"/>
    <property type="match status" value="1"/>
</dbReference>
<dbReference type="InterPro" id="IPR029044">
    <property type="entry name" value="Nucleotide-diphossugar_trans"/>
</dbReference>
<evidence type="ECO:0000313" key="2">
    <source>
        <dbReference type="EMBL" id="GLG06126.1"/>
    </source>
</evidence>
<name>A0A9W6C6L9_9FIRM</name>
<keyword evidence="3" id="KW-1185">Reference proteome</keyword>
<protein>
    <recommendedName>
        <fullName evidence="1">Glycosyltransferase 2-like domain-containing protein</fullName>
    </recommendedName>
</protein>
<proteinExistence type="predicted"/>
<evidence type="ECO:0000259" key="1">
    <source>
        <dbReference type="Pfam" id="PF00535"/>
    </source>
</evidence>
<feature type="domain" description="Glycosyltransferase 2-like" evidence="1">
    <location>
        <begin position="7"/>
        <end position="169"/>
    </location>
</feature>
<dbReference type="EMBL" id="BSBO01000048">
    <property type="protein sequence ID" value="GLG06126.1"/>
    <property type="molecule type" value="Genomic_DNA"/>
</dbReference>
<sequence>MEEIMVSICCATYNHEKYLRKALDGIFMQKVNFAYEVIIGEDHSTDNSAKIIQEYEKKFASVIKAYYREKNWGPGKNFRDIFSKARGKYVIVLETDDYWIDENKLQKQVDILENNNEVIAVAHNTIIVGKNGEKLSVDYPECKNSKYTFEDFENSILPGQNTTIMYRNIYKDKQINTSFLFEKSKGPGDRKKIFVLLSYGEIWCIQEKMSAYRYVNSEGSSYSATYRPTALDWCNYYQSFIKYAYEIKNEDGEKCAESIFFINSVAALFKHEYSKKQFYLQWKRLHFKKHCLYKLIKFVVENKVRKKQNHTI</sequence>
<comment type="caution">
    <text evidence="2">The sequence shown here is derived from an EMBL/GenBank/DDBJ whole genome shotgun (WGS) entry which is preliminary data.</text>
</comment>